<evidence type="ECO:0000256" key="4">
    <source>
        <dbReference type="SAM" id="MobiDB-lite"/>
    </source>
</evidence>
<evidence type="ECO:0000256" key="3">
    <source>
        <dbReference type="SAM" id="Coils"/>
    </source>
</evidence>
<reference evidence="5" key="2">
    <citation type="submission" date="2017-10" db="EMBL/GenBank/DDBJ databases">
        <title>Ladona fulva Genome sequencing and assembly.</title>
        <authorList>
            <person name="Murali S."/>
            <person name="Richards S."/>
            <person name="Bandaranaike D."/>
            <person name="Bellair M."/>
            <person name="Blankenburg K."/>
            <person name="Chao H."/>
            <person name="Dinh H."/>
            <person name="Doddapaneni H."/>
            <person name="Dugan-Rocha S."/>
            <person name="Elkadiri S."/>
            <person name="Gnanaolivu R."/>
            <person name="Hernandez B."/>
            <person name="Skinner E."/>
            <person name="Javaid M."/>
            <person name="Lee S."/>
            <person name="Li M."/>
            <person name="Ming W."/>
            <person name="Munidasa M."/>
            <person name="Muniz J."/>
            <person name="Nguyen L."/>
            <person name="Hughes D."/>
            <person name="Osuji N."/>
            <person name="Pu L.-L."/>
            <person name="Puazo M."/>
            <person name="Qu C."/>
            <person name="Quiroz J."/>
            <person name="Raj R."/>
            <person name="Weissenberger G."/>
            <person name="Xin Y."/>
            <person name="Zou X."/>
            <person name="Han Y."/>
            <person name="Worley K."/>
            <person name="Muzny D."/>
            <person name="Gibbs R."/>
        </authorList>
    </citation>
    <scope>NUCLEOTIDE SEQUENCE</scope>
    <source>
        <strain evidence="5">Sampled in the wild</strain>
    </source>
</reference>
<name>A0A8K0JVH2_LADFU</name>
<dbReference type="PANTHER" id="PTHR15073">
    <property type="entry name" value="MICROTUBULE-ASSOCIATED PROTEIN"/>
    <property type="match status" value="1"/>
</dbReference>
<evidence type="ECO:0008006" key="7">
    <source>
        <dbReference type="Google" id="ProtNLM"/>
    </source>
</evidence>
<dbReference type="GO" id="GO:0000226">
    <property type="term" value="P:microtubule cytoskeleton organization"/>
    <property type="evidence" value="ECO:0007669"/>
    <property type="project" value="TreeGrafter"/>
</dbReference>
<dbReference type="OrthoDB" id="6433611at2759"/>
<comment type="caution">
    <text evidence="5">The sequence shown here is derived from an EMBL/GenBank/DDBJ whole genome shotgun (WGS) entry which is preliminary data.</text>
</comment>
<dbReference type="GO" id="GO:0015630">
    <property type="term" value="C:microtubule cytoskeleton"/>
    <property type="evidence" value="ECO:0007669"/>
    <property type="project" value="TreeGrafter"/>
</dbReference>
<protein>
    <recommendedName>
        <fullName evidence="7">Ensconsin</fullName>
    </recommendedName>
</protein>
<accession>A0A8K0JVH2</accession>
<proteinExistence type="inferred from homology"/>
<dbReference type="EMBL" id="KZ308159">
    <property type="protein sequence ID" value="KAG8223412.1"/>
    <property type="molecule type" value="Genomic_DNA"/>
</dbReference>
<feature type="coiled-coil region" evidence="3">
    <location>
        <begin position="46"/>
        <end position="95"/>
    </location>
</feature>
<dbReference type="Proteomes" id="UP000792457">
    <property type="component" value="Unassembled WGS sequence"/>
</dbReference>
<dbReference type="AlphaFoldDB" id="A0A8K0JVH2"/>
<keyword evidence="2 3" id="KW-0175">Coiled coil</keyword>
<keyword evidence="6" id="KW-1185">Reference proteome</keyword>
<sequence>MVVCLRGVKCISLMYGLGKENAGGLPGGLSQKDRDERLRILRDKQNEERQRKLEELKQQALAAQKFREQKEEERRRRIEQLRERDEGRRQQVEERKRQIWEAERERREAILRKNQEREARIEAKRKNERSSIVFAFGSSTPRMLEPADTGGTFWGSRRATSTTNVMFSSMVGSTGGSSGGGDKTTSSSGLGASQSGVPSTSSSLSRRSSERELIGGVMAANGVPTGSKKRAVSAHALDRKPGDGE</sequence>
<dbReference type="InterPro" id="IPR051483">
    <property type="entry name" value="MAP7_domain-containing"/>
</dbReference>
<evidence type="ECO:0000256" key="2">
    <source>
        <dbReference type="ARBA" id="ARBA00023054"/>
    </source>
</evidence>
<dbReference type="PANTHER" id="PTHR15073:SF1">
    <property type="entry name" value="RETICULOCYTE-BINDING PROTEIN HOMOLOG 2A"/>
    <property type="match status" value="1"/>
</dbReference>
<feature type="compositionally biased region" description="Low complexity" evidence="4">
    <location>
        <begin position="183"/>
        <end position="206"/>
    </location>
</feature>
<feature type="region of interest" description="Disordered" evidence="4">
    <location>
        <begin position="168"/>
        <end position="245"/>
    </location>
</feature>
<organism evidence="5 6">
    <name type="scientific">Ladona fulva</name>
    <name type="common">Scarce chaser dragonfly</name>
    <name type="synonym">Libellula fulva</name>
    <dbReference type="NCBI Taxonomy" id="123851"/>
    <lineage>
        <taxon>Eukaryota</taxon>
        <taxon>Metazoa</taxon>
        <taxon>Ecdysozoa</taxon>
        <taxon>Arthropoda</taxon>
        <taxon>Hexapoda</taxon>
        <taxon>Insecta</taxon>
        <taxon>Pterygota</taxon>
        <taxon>Palaeoptera</taxon>
        <taxon>Odonata</taxon>
        <taxon>Epiprocta</taxon>
        <taxon>Anisoptera</taxon>
        <taxon>Libelluloidea</taxon>
        <taxon>Libellulidae</taxon>
        <taxon>Ladona</taxon>
    </lineage>
</organism>
<comment type="similarity">
    <text evidence="1">Belongs to the MAP7 family.</text>
</comment>
<feature type="compositionally biased region" description="Gly residues" evidence="4">
    <location>
        <begin position="173"/>
        <end position="182"/>
    </location>
</feature>
<evidence type="ECO:0000313" key="5">
    <source>
        <dbReference type="EMBL" id="KAG8223412.1"/>
    </source>
</evidence>
<feature type="compositionally biased region" description="Basic and acidic residues" evidence="4">
    <location>
        <begin position="236"/>
        <end position="245"/>
    </location>
</feature>
<evidence type="ECO:0000256" key="1">
    <source>
        <dbReference type="ARBA" id="ARBA00007525"/>
    </source>
</evidence>
<reference evidence="5" key="1">
    <citation type="submission" date="2013-04" db="EMBL/GenBank/DDBJ databases">
        <authorList>
            <person name="Qu J."/>
            <person name="Murali S.C."/>
            <person name="Bandaranaike D."/>
            <person name="Bellair M."/>
            <person name="Blankenburg K."/>
            <person name="Chao H."/>
            <person name="Dinh H."/>
            <person name="Doddapaneni H."/>
            <person name="Downs B."/>
            <person name="Dugan-Rocha S."/>
            <person name="Elkadiri S."/>
            <person name="Gnanaolivu R.D."/>
            <person name="Hernandez B."/>
            <person name="Javaid M."/>
            <person name="Jayaseelan J.C."/>
            <person name="Lee S."/>
            <person name="Li M."/>
            <person name="Ming W."/>
            <person name="Munidasa M."/>
            <person name="Muniz J."/>
            <person name="Nguyen L."/>
            <person name="Ongeri F."/>
            <person name="Osuji N."/>
            <person name="Pu L.-L."/>
            <person name="Puazo M."/>
            <person name="Qu C."/>
            <person name="Quiroz J."/>
            <person name="Raj R."/>
            <person name="Weissenberger G."/>
            <person name="Xin Y."/>
            <person name="Zou X."/>
            <person name="Han Y."/>
            <person name="Richards S."/>
            <person name="Worley K."/>
            <person name="Muzny D."/>
            <person name="Gibbs R."/>
        </authorList>
    </citation>
    <scope>NUCLEOTIDE SEQUENCE</scope>
    <source>
        <strain evidence="5">Sampled in the wild</strain>
    </source>
</reference>
<gene>
    <name evidence="5" type="ORF">J437_LFUL003685</name>
</gene>
<evidence type="ECO:0000313" key="6">
    <source>
        <dbReference type="Proteomes" id="UP000792457"/>
    </source>
</evidence>